<dbReference type="GO" id="GO:0005524">
    <property type="term" value="F:ATP binding"/>
    <property type="evidence" value="ECO:0007669"/>
    <property type="project" value="UniProtKB-KW"/>
</dbReference>
<keyword evidence="2" id="KW-0436">Ligase</keyword>
<evidence type="ECO:0000256" key="5">
    <source>
        <dbReference type="ARBA" id="ARBA00022840"/>
    </source>
</evidence>
<evidence type="ECO:0000256" key="6">
    <source>
        <dbReference type="ARBA" id="ARBA00022842"/>
    </source>
</evidence>
<comment type="similarity">
    <text evidence="1">Belongs to the folylpolyglutamate synthase family.</text>
</comment>
<keyword evidence="6" id="KW-0460">Magnesium</keyword>
<dbReference type="InterPro" id="IPR036565">
    <property type="entry name" value="Mur-like_cat_sf"/>
</dbReference>
<dbReference type="PROSITE" id="PS01012">
    <property type="entry name" value="FOLYLPOLYGLU_SYNT_2"/>
    <property type="match status" value="1"/>
</dbReference>
<sequence length="205" mass="21875">RKATYGRLTTFELLTTLAFAHFAAKGTDFQVLEVGMGGKFDATNVINPEVGIITSISLDHTEVLGNSLAEITAEKVGIIKPGSVVVTSPQLDEAARVIKKTCLNYGVQLIKVGSDVSWQSLGFDDKQQRLRVVGRLGSYELSIPLLGQHQLANAATAVAALEALSGKDFNISKGSITNGLARVSWPGRLQIISRHPLVVVDGAHN</sequence>
<gene>
    <name evidence="8" type="ORF">S12H4_23319</name>
</gene>
<dbReference type="GO" id="GO:0008841">
    <property type="term" value="F:dihydrofolate synthase activity"/>
    <property type="evidence" value="ECO:0007669"/>
    <property type="project" value="TreeGrafter"/>
</dbReference>
<dbReference type="AlphaFoldDB" id="X1TTG9"/>
<dbReference type="PANTHER" id="PTHR11136">
    <property type="entry name" value="FOLYLPOLYGLUTAMATE SYNTHASE-RELATED"/>
    <property type="match status" value="1"/>
</dbReference>
<evidence type="ECO:0000256" key="2">
    <source>
        <dbReference type="ARBA" id="ARBA00022598"/>
    </source>
</evidence>
<dbReference type="GO" id="GO:0046872">
    <property type="term" value="F:metal ion binding"/>
    <property type="evidence" value="ECO:0007669"/>
    <property type="project" value="UniProtKB-KW"/>
</dbReference>
<evidence type="ECO:0000256" key="1">
    <source>
        <dbReference type="ARBA" id="ARBA00008276"/>
    </source>
</evidence>
<protein>
    <recommendedName>
        <fullName evidence="7">Mur ligase central domain-containing protein</fullName>
    </recommendedName>
</protein>
<name>X1TTG9_9ZZZZ</name>
<keyword evidence="3" id="KW-0479">Metal-binding</keyword>
<evidence type="ECO:0000259" key="7">
    <source>
        <dbReference type="Pfam" id="PF08245"/>
    </source>
</evidence>
<evidence type="ECO:0000256" key="3">
    <source>
        <dbReference type="ARBA" id="ARBA00022723"/>
    </source>
</evidence>
<dbReference type="Pfam" id="PF08245">
    <property type="entry name" value="Mur_ligase_M"/>
    <property type="match status" value="1"/>
</dbReference>
<accession>X1TTG9</accession>
<keyword evidence="4" id="KW-0547">Nucleotide-binding</keyword>
<feature type="non-terminal residue" evidence="8">
    <location>
        <position position="205"/>
    </location>
</feature>
<proteinExistence type="inferred from homology"/>
<dbReference type="PANTHER" id="PTHR11136:SF0">
    <property type="entry name" value="DIHYDROFOLATE SYNTHETASE-RELATED"/>
    <property type="match status" value="1"/>
</dbReference>
<organism evidence="8">
    <name type="scientific">marine sediment metagenome</name>
    <dbReference type="NCBI Taxonomy" id="412755"/>
    <lineage>
        <taxon>unclassified sequences</taxon>
        <taxon>metagenomes</taxon>
        <taxon>ecological metagenomes</taxon>
    </lineage>
</organism>
<dbReference type="InterPro" id="IPR036615">
    <property type="entry name" value="Mur_ligase_C_dom_sf"/>
</dbReference>
<evidence type="ECO:0000313" key="8">
    <source>
        <dbReference type="EMBL" id="GAI83334.1"/>
    </source>
</evidence>
<evidence type="ECO:0000256" key="4">
    <source>
        <dbReference type="ARBA" id="ARBA00022741"/>
    </source>
</evidence>
<dbReference type="EMBL" id="BARW01012360">
    <property type="protein sequence ID" value="GAI83334.1"/>
    <property type="molecule type" value="Genomic_DNA"/>
</dbReference>
<dbReference type="SUPFAM" id="SSF53244">
    <property type="entry name" value="MurD-like peptide ligases, peptide-binding domain"/>
    <property type="match status" value="1"/>
</dbReference>
<feature type="domain" description="Mur ligase central" evidence="7">
    <location>
        <begin position="9"/>
        <end position="160"/>
    </location>
</feature>
<dbReference type="InterPro" id="IPR013221">
    <property type="entry name" value="Mur_ligase_cen"/>
</dbReference>
<dbReference type="SUPFAM" id="SSF53623">
    <property type="entry name" value="MurD-like peptide ligases, catalytic domain"/>
    <property type="match status" value="1"/>
</dbReference>
<feature type="non-terminal residue" evidence="8">
    <location>
        <position position="1"/>
    </location>
</feature>
<keyword evidence="5" id="KW-0067">ATP-binding</keyword>
<dbReference type="NCBIfam" id="TIGR01499">
    <property type="entry name" value="folC"/>
    <property type="match status" value="1"/>
</dbReference>
<dbReference type="GO" id="GO:0005737">
    <property type="term" value="C:cytoplasm"/>
    <property type="evidence" value="ECO:0007669"/>
    <property type="project" value="TreeGrafter"/>
</dbReference>
<comment type="caution">
    <text evidence="8">The sequence shown here is derived from an EMBL/GenBank/DDBJ whole genome shotgun (WGS) entry which is preliminary data.</text>
</comment>
<dbReference type="GO" id="GO:0004326">
    <property type="term" value="F:tetrahydrofolylpolyglutamate synthase activity"/>
    <property type="evidence" value="ECO:0007669"/>
    <property type="project" value="InterPro"/>
</dbReference>
<dbReference type="InterPro" id="IPR018109">
    <property type="entry name" value="Folylpolyglutamate_synth_CS"/>
</dbReference>
<dbReference type="InterPro" id="IPR001645">
    <property type="entry name" value="Folylpolyglutamate_synth"/>
</dbReference>
<dbReference type="Gene3D" id="3.40.1190.10">
    <property type="entry name" value="Mur-like, catalytic domain"/>
    <property type="match status" value="1"/>
</dbReference>
<reference evidence="8" key="1">
    <citation type="journal article" date="2014" name="Front. Microbiol.">
        <title>High frequency of phylogenetically diverse reductive dehalogenase-homologous genes in deep subseafloor sedimentary metagenomes.</title>
        <authorList>
            <person name="Kawai M."/>
            <person name="Futagami T."/>
            <person name="Toyoda A."/>
            <person name="Takaki Y."/>
            <person name="Nishi S."/>
            <person name="Hori S."/>
            <person name="Arai W."/>
            <person name="Tsubouchi T."/>
            <person name="Morono Y."/>
            <person name="Uchiyama I."/>
            <person name="Ito T."/>
            <person name="Fujiyama A."/>
            <person name="Inagaki F."/>
            <person name="Takami H."/>
        </authorList>
    </citation>
    <scope>NUCLEOTIDE SEQUENCE</scope>
    <source>
        <strain evidence="8">Expedition CK06-06</strain>
    </source>
</reference>